<keyword evidence="1" id="KW-1133">Transmembrane helix</keyword>
<keyword evidence="1" id="KW-0472">Membrane</keyword>
<reference evidence="2" key="2">
    <citation type="journal article" date="2024" name="Plant">
        <title>Genomic evolution and insights into agronomic trait innovations of Sesamum species.</title>
        <authorList>
            <person name="Miao H."/>
            <person name="Wang L."/>
            <person name="Qu L."/>
            <person name="Liu H."/>
            <person name="Sun Y."/>
            <person name="Le M."/>
            <person name="Wang Q."/>
            <person name="Wei S."/>
            <person name="Zheng Y."/>
            <person name="Lin W."/>
            <person name="Duan Y."/>
            <person name="Cao H."/>
            <person name="Xiong S."/>
            <person name="Wang X."/>
            <person name="Wei L."/>
            <person name="Li C."/>
            <person name="Ma Q."/>
            <person name="Ju M."/>
            <person name="Zhao R."/>
            <person name="Li G."/>
            <person name="Mu C."/>
            <person name="Tian Q."/>
            <person name="Mei H."/>
            <person name="Zhang T."/>
            <person name="Gao T."/>
            <person name="Zhang H."/>
        </authorList>
    </citation>
    <scope>NUCLEOTIDE SEQUENCE</scope>
    <source>
        <strain evidence="2">3651</strain>
    </source>
</reference>
<evidence type="ECO:0000313" key="3">
    <source>
        <dbReference type="Proteomes" id="UP001293254"/>
    </source>
</evidence>
<feature type="transmembrane region" description="Helical" evidence="1">
    <location>
        <begin position="45"/>
        <end position="69"/>
    </location>
</feature>
<evidence type="ECO:0000256" key="1">
    <source>
        <dbReference type="SAM" id="Phobius"/>
    </source>
</evidence>
<evidence type="ECO:0000313" key="2">
    <source>
        <dbReference type="EMBL" id="KAK4426249.1"/>
    </source>
</evidence>
<sequence>MVLAGGCGEICFPPRRVQAFLKLSFGHGGALLFPVSAVWVEARLWHPIFLTAIAFRGSGGVAFYGWCFFFSRSKGRPTTGLIFSHGYIRGFSNEILFGTLVWVLMETKIKHLGCALRLTEDEGSGLRLSEDLWDETTDDIHMFLWGVFL</sequence>
<keyword evidence="3" id="KW-1185">Reference proteome</keyword>
<feature type="transmembrane region" description="Helical" evidence="1">
    <location>
        <begin position="20"/>
        <end position="39"/>
    </location>
</feature>
<dbReference type="EMBL" id="JACGWO010000005">
    <property type="protein sequence ID" value="KAK4426249.1"/>
    <property type="molecule type" value="Genomic_DNA"/>
</dbReference>
<organism evidence="2 3">
    <name type="scientific">Sesamum alatum</name>
    <dbReference type="NCBI Taxonomy" id="300844"/>
    <lineage>
        <taxon>Eukaryota</taxon>
        <taxon>Viridiplantae</taxon>
        <taxon>Streptophyta</taxon>
        <taxon>Embryophyta</taxon>
        <taxon>Tracheophyta</taxon>
        <taxon>Spermatophyta</taxon>
        <taxon>Magnoliopsida</taxon>
        <taxon>eudicotyledons</taxon>
        <taxon>Gunneridae</taxon>
        <taxon>Pentapetalae</taxon>
        <taxon>asterids</taxon>
        <taxon>lamiids</taxon>
        <taxon>Lamiales</taxon>
        <taxon>Pedaliaceae</taxon>
        <taxon>Sesamum</taxon>
    </lineage>
</organism>
<dbReference type="AlphaFoldDB" id="A0AAE1Y9L9"/>
<comment type="caution">
    <text evidence="2">The sequence shown here is derived from an EMBL/GenBank/DDBJ whole genome shotgun (WGS) entry which is preliminary data.</text>
</comment>
<keyword evidence="1" id="KW-0812">Transmembrane</keyword>
<proteinExistence type="predicted"/>
<reference evidence="2" key="1">
    <citation type="submission" date="2020-06" db="EMBL/GenBank/DDBJ databases">
        <authorList>
            <person name="Li T."/>
            <person name="Hu X."/>
            <person name="Zhang T."/>
            <person name="Song X."/>
            <person name="Zhang H."/>
            <person name="Dai N."/>
            <person name="Sheng W."/>
            <person name="Hou X."/>
            <person name="Wei L."/>
        </authorList>
    </citation>
    <scope>NUCLEOTIDE SEQUENCE</scope>
    <source>
        <strain evidence="2">3651</strain>
        <tissue evidence="2">Leaf</tissue>
    </source>
</reference>
<accession>A0AAE1Y9L9</accession>
<gene>
    <name evidence="2" type="ORF">Salat_1393400</name>
</gene>
<protein>
    <submittedName>
        <fullName evidence="2">Uncharacterized protein</fullName>
    </submittedName>
</protein>
<dbReference type="Proteomes" id="UP001293254">
    <property type="component" value="Unassembled WGS sequence"/>
</dbReference>
<name>A0AAE1Y9L9_9LAMI</name>